<dbReference type="STRING" id="1921010.MMIC_P0501"/>
<evidence type="ECO:0000313" key="2">
    <source>
        <dbReference type="Proteomes" id="UP000231632"/>
    </source>
</evidence>
<accession>A0A1L8CKW6</accession>
<name>A0A1L8CKW6_9PROT</name>
<sequence length="363" mass="40773">MFRLSVLVAMLVMIGGCSTKVDPPVVKEVKPAAKVVKKVQIKHEPVRFNPSSAGQWKGFNAMQTSKVAWDSSQAKISLLNMAAVGANAVALIPFMKQSSIHATDIRLANNVTIPQLTAAIEAAHKAGLKVVVKPQILIPGGWAGDISFSNETQRNLWFKNYSEHLLMYARLSQQLGVEAFVIGTELKKVAKDLPWLPLIAQLRREFRGKLTYAAHNVDGVEKFPYWYKLDVTGVSYYPPLGDMGEYDEMLAHVELALYKLNRVVKEHRNKSVWLLEIGVPSASGASSQPWEWRSLEKRTQRPDLTMQTGAVAAWLNVIQRSKNVKGVFFWNWFSDPYAGGESDIDYTVQNKPAEIMIRQYWNN</sequence>
<evidence type="ECO:0008006" key="3">
    <source>
        <dbReference type="Google" id="ProtNLM"/>
    </source>
</evidence>
<dbReference type="EMBL" id="BDFD01000003">
    <property type="protein sequence ID" value="GAV19554.1"/>
    <property type="molecule type" value="Genomic_DNA"/>
</dbReference>
<dbReference type="Proteomes" id="UP000231632">
    <property type="component" value="Unassembled WGS sequence"/>
</dbReference>
<protein>
    <recommendedName>
        <fullName evidence="3">GTA TIM-barrel-like domain-containing protein</fullName>
    </recommendedName>
</protein>
<dbReference type="PROSITE" id="PS51257">
    <property type="entry name" value="PROKAR_LIPOPROTEIN"/>
    <property type="match status" value="1"/>
</dbReference>
<gene>
    <name evidence="1" type="ORF">MMIC_P0501</name>
</gene>
<dbReference type="InterPro" id="IPR055151">
    <property type="entry name" value="GH113"/>
</dbReference>
<dbReference type="RefSeq" id="WP_072658757.1">
    <property type="nucleotide sequence ID" value="NZ_BDFD01000003.1"/>
</dbReference>
<organism evidence="1 2">
    <name type="scientific">Mariprofundus micogutta</name>
    <dbReference type="NCBI Taxonomy" id="1921010"/>
    <lineage>
        <taxon>Bacteria</taxon>
        <taxon>Pseudomonadati</taxon>
        <taxon>Pseudomonadota</taxon>
        <taxon>Candidatius Mariprofundia</taxon>
        <taxon>Mariprofundales</taxon>
        <taxon>Mariprofundaceae</taxon>
        <taxon>Mariprofundus</taxon>
    </lineage>
</organism>
<dbReference type="OrthoDB" id="9803927at2"/>
<dbReference type="InterPro" id="IPR017853">
    <property type="entry name" value="GH"/>
</dbReference>
<dbReference type="AlphaFoldDB" id="A0A1L8CKW6"/>
<dbReference type="Gene3D" id="3.20.20.80">
    <property type="entry name" value="Glycosidases"/>
    <property type="match status" value="1"/>
</dbReference>
<keyword evidence="2" id="KW-1185">Reference proteome</keyword>
<dbReference type="SUPFAM" id="SSF51445">
    <property type="entry name" value="(Trans)glycosidases"/>
    <property type="match status" value="1"/>
</dbReference>
<reference evidence="1 2" key="1">
    <citation type="journal article" date="2017" name="Arch. Microbiol.">
        <title>Mariprofundus micogutta sp. nov., a novel iron-oxidizing zetaproteobacterium isolated from a deep-sea hydrothermal field at the Bayonnaise knoll of the Izu-Ogasawara arc, and a description of Mariprofundales ord. nov. and Zetaproteobacteria classis nov.</title>
        <authorList>
            <person name="Makita H."/>
            <person name="Tanaka E."/>
            <person name="Mitsunobu S."/>
            <person name="Miyazaki M."/>
            <person name="Nunoura T."/>
            <person name="Uematsu K."/>
            <person name="Takaki Y."/>
            <person name="Nishi S."/>
            <person name="Shimamura S."/>
            <person name="Takai K."/>
        </authorList>
    </citation>
    <scope>NUCLEOTIDE SEQUENCE [LARGE SCALE GENOMIC DNA]</scope>
    <source>
        <strain evidence="1 2">ET2</strain>
    </source>
</reference>
<proteinExistence type="predicted"/>
<dbReference type="CDD" id="cd19608">
    <property type="entry name" value="GH113_mannanase-like"/>
    <property type="match status" value="1"/>
</dbReference>
<dbReference type="Pfam" id="PF22612">
    <property type="entry name" value="GH113"/>
    <property type="match status" value="1"/>
</dbReference>
<evidence type="ECO:0000313" key="1">
    <source>
        <dbReference type="EMBL" id="GAV19554.1"/>
    </source>
</evidence>
<comment type="caution">
    <text evidence="1">The sequence shown here is derived from an EMBL/GenBank/DDBJ whole genome shotgun (WGS) entry which is preliminary data.</text>
</comment>